<evidence type="ECO:0000313" key="3">
    <source>
        <dbReference type="Proteomes" id="UP000256328"/>
    </source>
</evidence>
<comment type="caution">
    <text evidence="2">The sequence shown here is derived from an EMBL/GenBank/DDBJ whole genome shotgun (WGS) entry which is preliminary data.</text>
</comment>
<protein>
    <submittedName>
        <fullName evidence="2">Uncharacterized protein</fullName>
    </submittedName>
</protein>
<dbReference type="OrthoDB" id="10337688at2759"/>
<dbReference type="AlphaFoldDB" id="A0A3D8SYV7"/>
<evidence type="ECO:0000313" key="2">
    <source>
        <dbReference type="EMBL" id="RDW91507.1"/>
    </source>
</evidence>
<dbReference type="EMBL" id="PDLN01000003">
    <property type="protein sequence ID" value="RDW91507.1"/>
    <property type="molecule type" value="Genomic_DNA"/>
</dbReference>
<feature type="region of interest" description="Disordered" evidence="1">
    <location>
        <begin position="184"/>
        <end position="273"/>
    </location>
</feature>
<accession>A0A3D8SYV7</accession>
<evidence type="ECO:0000256" key="1">
    <source>
        <dbReference type="SAM" id="MobiDB-lite"/>
    </source>
</evidence>
<feature type="compositionally biased region" description="Basic and acidic residues" evidence="1">
    <location>
        <begin position="94"/>
        <end position="119"/>
    </location>
</feature>
<organism evidence="2 3">
    <name type="scientific">Coleophoma crateriformis</name>
    <dbReference type="NCBI Taxonomy" id="565419"/>
    <lineage>
        <taxon>Eukaryota</taxon>
        <taxon>Fungi</taxon>
        <taxon>Dikarya</taxon>
        <taxon>Ascomycota</taxon>
        <taxon>Pezizomycotina</taxon>
        <taxon>Leotiomycetes</taxon>
        <taxon>Helotiales</taxon>
        <taxon>Dermateaceae</taxon>
        <taxon>Coleophoma</taxon>
    </lineage>
</organism>
<feature type="compositionally biased region" description="Basic and acidic residues" evidence="1">
    <location>
        <begin position="244"/>
        <end position="261"/>
    </location>
</feature>
<proteinExistence type="predicted"/>
<feature type="region of interest" description="Disordered" evidence="1">
    <location>
        <begin position="1"/>
        <end position="135"/>
    </location>
</feature>
<gene>
    <name evidence="2" type="ORF">BP5796_02672</name>
</gene>
<name>A0A3D8SYV7_9HELO</name>
<dbReference type="Proteomes" id="UP000256328">
    <property type="component" value="Unassembled WGS sequence"/>
</dbReference>
<feature type="compositionally biased region" description="Polar residues" evidence="1">
    <location>
        <begin position="20"/>
        <end position="31"/>
    </location>
</feature>
<reference evidence="2 3" key="1">
    <citation type="journal article" date="2018" name="IMA Fungus">
        <title>IMA Genome-F 9: Draft genome sequence of Annulohypoxylon stygium, Aspergillus mulundensis, Berkeleyomyces basicola (syn. Thielaviopsis basicola), Ceratocystis smalleyi, two Cercospora beticola strains, Coleophoma cylindrospora, Fusarium fracticaudum, Phialophora cf. hyalina, and Morchella septimelata.</title>
        <authorList>
            <person name="Wingfield B.D."/>
            <person name="Bills G.F."/>
            <person name="Dong Y."/>
            <person name="Huang W."/>
            <person name="Nel W.J."/>
            <person name="Swalarsk-Parry B.S."/>
            <person name="Vaghefi N."/>
            <person name="Wilken P.M."/>
            <person name="An Z."/>
            <person name="de Beer Z.W."/>
            <person name="De Vos L."/>
            <person name="Chen L."/>
            <person name="Duong T.A."/>
            <person name="Gao Y."/>
            <person name="Hammerbacher A."/>
            <person name="Kikkert J.R."/>
            <person name="Li Y."/>
            <person name="Li H."/>
            <person name="Li K."/>
            <person name="Li Q."/>
            <person name="Liu X."/>
            <person name="Ma X."/>
            <person name="Naidoo K."/>
            <person name="Pethybridge S.J."/>
            <person name="Sun J."/>
            <person name="Steenkamp E.T."/>
            <person name="van der Nest M.A."/>
            <person name="van Wyk S."/>
            <person name="Wingfield M.J."/>
            <person name="Xiong C."/>
            <person name="Yue Q."/>
            <person name="Zhang X."/>
        </authorList>
    </citation>
    <scope>NUCLEOTIDE SEQUENCE [LARGE SCALE GENOMIC DNA]</scope>
    <source>
        <strain evidence="2 3">BP5796</strain>
    </source>
</reference>
<sequence>MQTTPARVSDAQEPTCPSVGYSTSQSSNSSPRAPAQVIASATSDDEFDYSHLEVLEGVEPVSGRSMTPDEGEEFRMRRPTSMSSADSLPRRRIRSAERDMSPSARARRERERGSNRGGREGAAPFFTRASSIMDEAGHTATQVMRGTRHPRTGMVRPNRQVRNLEFASHFDEIAWAEELLREAEEDDGDDDFSRIGRGSQSLPAAIPSESRPTASRLPLLMHQRRSSAGREPDAPMFRQQSPGGRDRSPTSQHLHGDRHAMSEFLVVQHRQLE</sequence>
<keyword evidence="3" id="KW-1185">Reference proteome</keyword>